<evidence type="ECO:0008006" key="3">
    <source>
        <dbReference type="Google" id="ProtNLM"/>
    </source>
</evidence>
<protein>
    <recommendedName>
        <fullName evidence="3">Helicase ATP-binding domain-containing protein</fullName>
    </recommendedName>
</protein>
<feature type="non-terminal residue" evidence="1">
    <location>
        <position position="1"/>
    </location>
</feature>
<gene>
    <name evidence="1" type="ORF">SERLA73DRAFT_47956</name>
</gene>
<dbReference type="Gene3D" id="3.40.50.300">
    <property type="entry name" value="P-loop containing nucleotide triphosphate hydrolases"/>
    <property type="match status" value="1"/>
</dbReference>
<reference evidence="2" key="1">
    <citation type="journal article" date="2011" name="Science">
        <title>The plant cell wall-decomposing machinery underlies the functional diversity of forest fungi.</title>
        <authorList>
            <person name="Eastwood D.C."/>
            <person name="Floudas D."/>
            <person name="Binder M."/>
            <person name="Majcherczyk A."/>
            <person name="Schneider P."/>
            <person name="Aerts A."/>
            <person name="Asiegbu F.O."/>
            <person name="Baker S.E."/>
            <person name="Barry K."/>
            <person name="Bendiksby M."/>
            <person name="Blumentritt M."/>
            <person name="Coutinho P.M."/>
            <person name="Cullen D."/>
            <person name="de Vries R.P."/>
            <person name="Gathman A."/>
            <person name="Goodell B."/>
            <person name="Henrissat B."/>
            <person name="Ihrmark K."/>
            <person name="Kauserud H."/>
            <person name="Kohler A."/>
            <person name="LaButti K."/>
            <person name="Lapidus A."/>
            <person name="Lavin J.L."/>
            <person name="Lee Y.-H."/>
            <person name="Lindquist E."/>
            <person name="Lilly W."/>
            <person name="Lucas S."/>
            <person name="Morin E."/>
            <person name="Murat C."/>
            <person name="Oguiza J.A."/>
            <person name="Park J."/>
            <person name="Pisabarro A.G."/>
            <person name="Riley R."/>
            <person name="Rosling A."/>
            <person name="Salamov A."/>
            <person name="Schmidt O."/>
            <person name="Schmutz J."/>
            <person name="Skrede I."/>
            <person name="Stenlid J."/>
            <person name="Wiebenga A."/>
            <person name="Xie X."/>
            <person name="Kuees U."/>
            <person name="Hibbett D.S."/>
            <person name="Hoffmeister D."/>
            <person name="Hoegberg N."/>
            <person name="Martin F."/>
            <person name="Grigoriev I.V."/>
            <person name="Watkinson S.C."/>
        </authorList>
    </citation>
    <scope>NUCLEOTIDE SEQUENCE [LARGE SCALE GENOMIC DNA]</scope>
    <source>
        <strain evidence="2">strain S7.3</strain>
    </source>
</reference>
<evidence type="ECO:0000313" key="1">
    <source>
        <dbReference type="EMBL" id="EGO02503.1"/>
    </source>
</evidence>
<dbReference type="InterPro" id="IPR027417">
    <property type="entry name" value="P-loop_NTPase"/>
</dbReference>
<dbReference type="HOGENOM" id="CLU_3056244_0_0_1"/>
<dbReference type="AlphaFoldDB" id="F8PLM1"/>
<name>F8PLM1_SERL3</name>
<dbReference type="Proteomes" id="UP000008063">
    <property type="component" value="Unassembled WGS sequence"/>
</dbReference>
<proteinExistence type="predicted"/>
<dbReference type="InParanoid" id="F8PLM1"/>
<sequence>NVTLDEAHCISEWGNTFQPDYSKIGHLHWILPLYRTISLCFSDYASSHPQRCEI</sequence>
<keyword evidence="2" id="KW-1185">Reference proteome</keyword>
<accession>F8PLM1</accession>
<evidence type="ECO:0000313" key="2">
    <source>
        <dbReference type="Proteomes" id="UP000008063"/>
    </source>
</evidence>
<organism evidence="2">
    <name type="scientific">Serpula lacrymans var. lacrymans (strain S7.3)</name>
    <name type="common">Dry rot fungus</name>
    <dbReference type="NCBI Taxonomy" id="936435"/>
    <lineage>
        <taxon>Eukaryota</taxon>
        <taxon>Fungi</taxon>
        <taxon>Dikarya</taxon>
        <taxon>Basidiomycota</taxon>
        <taxon>Agaricomycotina</taxon>
        <taxon>Agaricomycetes</taxon>
        <taxon>Agaricomycetidae</taxon>
        <taxon>Boletales</taxon>
        <taxon>Coniophorineae</taxon>
        <taxon>Serpulaceae</taxon>
        <taxon>Serpula</taxon>
    </lineage>
</organism>
<dbReference type="EMBL" id="GL945476">
    <property type="protein sequence ID" value="EGO02503.1"/>
    <property type="molecule type" value="Genomic_DNA"/>
</dbReference>